<dbReference type="EMBL" id="JBHHMI010000007">
    <property type="protein sequence ID" value="MFB5267254.1"/>
    <property type="molecule type" value="Genomic_DNA"/>
</dbReference>
<protein>
    <recommendedName>
        <fullName evidence="3">Phage protein</fullName>
    </recommendedName>
</protein>
<keyword evidence="2" id="KW-1185">Reference proteome</keyword>
<evidence type="ECO:0000313" key="2">
    <source>
        <dbReference type="Proteomes" id="UP001580346"/>
    </source>
</evidence>
<evidence type="ECO:0000313" key="1">
    <source>
        <dbReference type="EMBL" id="MFB5267254.1"/>
    </source>
</evidence>
<name>A0ABV5ASS4_9BACL</name>
<accession>A0ABV5ASS4</accession>
<sequence length="163" mass="18916">MYGNRQEDTLYIMTYTLNSGIKGTVPLSNQQIREWMDCYRNGRKFVTEIGKEFFGLHSELVADFKVHNAHSSYQEVLAPVQQQHDHSMKQLSNAYKASEILIKIDCKCGTAYVTESPFKRTKWYCTKCREIVFLDSKKGMVETSRGEAYYMTNKYFVERGTTG</sequence>
<comment type="caution">
    <text evidence="1">The sequence shown here is derived from an EMBL/GenBank/DDBJ whole genome shotgun (WGS) entry which is preliminary data.</text>
</comment>
<gene>
    <name evidence="1" type="ORF">ACE41H_10710</name>
</gene>
<proteinExistence type="predicted"/>
<dbReference type="RefSeq" id="WP_355321521.1">
    <property type="nucleotide sequence ID" value="NZ_JBHHMI010000007.1"/>
</dbReference>
<dbReference type="Proteomes" id="UP001580346">
    <property type="component" value="Unassembled WGS sequence"/>
</dbReference>
<reference evidence="1 2" key="1">
    <citation type="submission" date="2024-09" db="EMBL/GenBank/DDBJ databases">
        <title>Paenibacillus zeirhizospherea sp. nov., isolated from surface of the maize (Zea mays) roots in a horticulture field, Hungary.</title>
        <authorList>
            <person name="Marton D."/>
            <person name="Farkas M."/>
            <person name="Bedics A."/>
            <person name="Toth E."/>
            <person name="Tancsics A."/>
            <person name="Boka K."/>
            <person name="Maroti G."/>
            <person name="Kriszt B."/>
            <person name="Cserhati M."/>
        </authorList>
    </citation>
    <scope>NUCLEOTIDE SEQUENCE [LARGE SCALE GENOMIC DNA]</scope>
    <source>
        <strain evidence="1 2">KCTC 33519</strain>
    </source>
</reference>
<organism evidence="1 2">
    <name type="scientific">Paenibacillus enshidis</name>
    <dbReference type="NCBI Taxonomy" id="1458439"/>
    <lineage>
        <taxon>Bacteria</taxon>
        <taxon>Bacillati</taxon>
        <taxon>Bacillota</taxon>
        <taxon>Bacilli</taxon>
        <taxon>Bacillales</taxon>
        <taxon>Paenibacillaceae</taxon>
        <taxon>Paenibacillus</taxon>
    </lineage>
</organism>
<evidence type="ECO:0008006" key="3">
    <source>
        <dbReference type="Google" id="ProtNLM"/>
    </source>
</evidence>